<dbReference type="EMBL" id="KZ678129">
    <property type="protein sequence ID" value="PSN73749.1"/>
    <property type="molecule type" value="Genomic_DNA"/>
</dbReference>
<name>A0A2T2P7Z1_CORCC</name>
<evidence type="ECO:0000256" key="1">
    <source>
        <dbReference type="SAM" id="MobiDB-lite"/>
    </source>
</evidence>
<protein>
    <submittedName>
        <fullName evidence="2">Uncharacterized protein</fullName>
    </submittedName>
</protein>
<organism evidence="2 3">
    <name type="scientific">Corynespora cassiicola Philippines</name>
    <dbReference type="NCBI Taxonomy" id="1448308"/>
    <lineage>
        <taxon>Eukaryota</taxon>
        <taxon>Fungi</taxon>
        <taxon>Dikarya</taxon>
        <taxon>Ascomycota</taxon>
        <taxon>Pezizomycotina</taxon>
        <taxon>Dothideomycetes</taxon>
        <taxon>Pleosporomycetidae</taxon>
        <taxon>Pleosporales</taxon>
        <taxon>Corynesporascaceae</taxon>
        <taxon>Corynespora</taxon>
    </lineage>
</organism>
<sequence length="238" mass="25879">MRLVSLPRRLASSSHRPTPNAYTNKPRPPPMHIALFPPGSLPQNAFRFRSCPPCTLDLLSTICTRASAHGHGIYCYFVSVGTTSTTGTTGTTGSATTTAAFCCYHYYYYSHTLTARVARLTRHCSRQRAATAIFFFPQSATKSFCRPAVPLTSQPPCCGVRYPLPCISHVPRALRVPRTTKAMGASMGKGGQLAVVSPCAGYNDASPHAQAIFLISPRADRCLCHGRVSKLTRPWRAC</sequence>
<dbReference type="Proteomes" id="UP000240883">
    <property type="component" value="Unassembled WGS sequence"/>
</dbReference>
<dbReference type="AlphaFoldDB" id="A0A2T2P7Z1"/>
<gene>
    <name evidence="2" type="ORF">BS50DRAFT_194945</name>
</gene>
<keyword evidence="3" id="KW-1185">Reference proteome</keyword>
<evidence type="ECO:0000313" key="2">
    <source>
        <dbReference type="EMBL" id="PSN73749.1"/>
    </source>
</evidence>
<reference evidence="2 3" key="1">
    <citation type="journal article" date="2018" name="Front. Microbiol.">
        <title>Genome-Wide Analysis of Corynespora cassiicola Leaf Fall Disease Putative Effectors.</title>
        <authorList>
            <person name="Lopez D."/>
            <person name="Ribeiro S."/>
            <person name="Label P."/>
            <person name="Fumanal B."/>
            <person name="Venisse J.S."/>
            <person name="Kohler A."/>
            <person name="de Oliveira R.R."/>
            <person name="Labutti K."/>
            <person name="Lipzen A."/>
            <person name="Lail K."/>
            <person name="Bauer D."/>
            <person name="Ohm R.A."/>
            <person name="Barry K.W."/>
            <person name="Spatafora J."/>
            <person name="Grigoriev I.V."/>
            <person name="Martin F.M."/>
            <person name="Pujade-Renaud V."/>
        </authorList>
    </citation>
    <scope>NUCLEOTIDE SEQUENCE [LARGE SCALE GENOMIC DNA]</scope>
    <source>
        <strain evidence="2 3">Philippines</strain>
    </source>
</reference>
<feature type="region of interest" description="Disordered" evidence="1">
    <location>
        <begin position="1"/>
        <end position="29"/>
    </location>
</feature>
<accession>A0A2T2P7Z1</accession>
<evidence type="ECO:0000313" key="3">
    <source>
        <dbReference type="Proteomes" id="UP000240883"/>
    </source>
</evidence>
<feature type="compositionally biased region" description="Polar residues" evidence="1">
    <location>
        <begin position="11"/>
        <end position="23"/>
    </location>
</feature>
<proteinExistence type="predicted"/>